<gene>
    <name evidence="2" type="primary">insK</name>
    <name evidence="2" type="ORF">N508_001980</name>
</gene>
<reference evidence="2" key="3">
    <citation type="submission" date="2022-06" db="EMBL/GenBank/DDBJ databases">
        <title>Resources to Facilitate Use of the Altered Schaedler Flora (ASF) Mouse Model to Study Microbiome Function.</title>
        <authorList>
            <person name="Proctor A."/>
            <person name="Parvinroo S."/>
            <person name="Richie T."/>
            <person name="Jia X."/>
            <person name="Lee S.T.M."/>
            <person name="Karp P.D."/>
            <person name="Paley S."/>
            <person name="Kostic A.D."/>
            <person name="Pierre J.F."/>
            <person name="Wannemuehler M.J."/>
            <person name="Phillips G.J."/>
        </authorList>
    </citation>
    <scope>NUCLEOTIDE SEQUENCE</scope>
    <source>
        <strain evidence="2">ASF457</strain>
    </source>
</reference>
<dbReference type="KEGG" id="msch:N508_001980"/>
<dbReference type="Pfam" id="PF13276">
    <property type="entry name" value="HTH_21"/>
    <property type="match status" value="1"/>
</dbReference>
<organism evidence="2 3">
    <name type="scientific">Mucispirillum schaedleri ASF457</name>
    <dbReference type="NCBI Taxonomy" id="1379858"/>
    <lineage>
        <taxon>Bacteria</taxon>
        <taxon>Pseudomonadati</taxon>
        <taxon>Deferribacterota</taxon>
        <taxon>Deferribacteres</taxon>
        <taxon>Deferribacterales</taxon>
        <taxon>Mucispirillaceae</taxon>
        <taxon>Mucispirillum</taxon>
    </lineage>
</organism>
<sequence>MKRNTYYYNVKKPAALDKYAEVKASILEIYEKSNKTYGYPRITKALEKLGYTYDRKTVYKLMKELKISSLIRVKKRYK</sequence>
<name>A0AA97LT64_9BACT</name>
<dbReference type="AlphaFoldDB" id="A0AA97LT64"/>
<feature type="domain" description="HTH-like" evidence="1">
    <location>
        <begin position="22"/>
        <end position="75"/>
    </location>
</feature>
<protein>
    <submittedName>
        <fullName evidence="2">Transposase InsK for insertion sequence element IS150</fullName>
    </submittedName>
</protein>
<dbReference type="Proteomes" id="UP000017429">
    <property type="component" value="Chromosome"/>
</dbReference>
<accession>A0AA97LT64</accession>
<dbReference type="EMBL" id="CP097562">
    <property type="protein sequence ID" value="USF24886.1"/>
    <property type="molecule type" value="Genomic_DNA"/>
</dbReference>
<dbReference type="InterPro" id="IPR025948">
    <property type="entry name" value="HTH-like_dom"/>
</dbReference>
<evidence type="ECO:0000313" key="3">
    <source>
        <dbReference type="Proteomes" id="UP000017429"/>
    </source>
</evidence>
<proteinExistence type="predicted"/>
<reference evidence="2" key="1">
    <citation type="journal article" date="2014" name="Genome Announc.">
        <title>Draft genome sequences of the altered schaedler flora, a defined bacterial community from gnotobiotic mice.</title>
        <authorList>
            <person name="Wannemuehler M.J."/>
            <person name="Overstreet A.M."/>
            <person name="Ward D.V."/>
            <person name="Phillips G.J."/>
        </authorList>
    </citation>
    <scope>NUCLEOTIDE SEQUENCE</scope>
    <source>
        <strain evidence="2">ASF457</strain>
    </source>
</reference>
<reference evidence="2" key="2">
    <citation type="submission" date="2022-05" db="EMBL/GenBank/DDBJ databases">
        <authorList>
            <person name="Proctor A.L."/>
            <person name="Phillips G.J."/>
            <person name="Wannemuehler M.J."/>
        </authorList>
    </citation>
    <scope>NUCLEOTIDE SEQUENCE</scope>
    <source>
        <strain evidence="2">ASF457</strain>
    </source>
</reference>
<evidence type="ECO:0000259" key="1">
    <source>
        <dbReference type="Pfam" id="PF13276"/>
    </source>
</evidence>
<dbReference type="RefSeq" id="WP_179077838.1">
    <property type="nucleotide sequence ID" value="NZ_CP097562.1"/>
</dbReference>
<evidence type="ECO:0000313" key="2">
    <source>
        <dbReference type="EMBL" id="USF24886.1"/>
    </source>
</evidence>
<keyword evidence="3" id="KW-1185">Reference proteome</keyword>